<sequence>MSGLKFNDPGLGKKATFQNRPFFRDRPRLLFASGALSSWSKLRCALTQGRKSALSANTLFQ</sequence>
<dbReference type="EMBL" id="CAJVCH010570108">
    <property type="protein sequence ID" value="CAG7834093.1"/>
    <property type="molecule type" value="Genomic_DNA"/>
</dbReference>
<evidence type="ECO:0000313" key="1">
    <source>
        <dbReference type="EMBL" id="CAG7834093.1"/>
    </source>
</evidence>
<keyword evidence="2" id="KW-1185">Reference proteome</keyword>
<comment type="caution">
    <text evidence="1">The sequence shown here is derived from an EMBL/GenBank/DDBJ whole genome shotgun (WGS) entry which is preliminary data.</text>
</comment>
<proteinExistence type="predicted"/>
<reference evidence="1" key="1">
    <citation type="submission" date="2021-06" db="EMBL/GenBank/DDBJ databases">
        <authorList>
            <person name="Hodson N. C."/>
            <person name="Mongue J. A."/>
            <person name="Jaron S. K."/>
        </authorList>
    </citation>
    <scope>NUCLEOTIDE SEQUENCE</scope>
</reference>
<protein>
    <submittedName>
        <fullName evidence="1">Uncharacterized protein</fullName>
    </submittedName>
</protein>
<evidence type="ECO:0000313" key="2">
    <source>
        <dbReference type="Proteomes" id="UP000708208"/>
    </source>
</evidence>
<dbReference type="AlphaFoldDB" id="A0A8J2LF71"/>
<gene>
    <name evidence="1" type="ORF">AFUS01_LOCUS43631</name>
</gene>
<accession>A0A8J2LF71</accession>
<dbReference type="Proteomes" id="UP000708208">
    <property type="component" value="Unassembled WGS sequence"/>
</dbReference>
<name>A0A8J2LF71_9HEXA</name>
<organism evidence="1 2">
    <name type="scientific">Allacma fusca</name>
    <dbReference type="NCBI Taxonomy" id="39272"/>
    <lineage>
        <taxon>Eukaryota</taxon>
        <taxon>Metazoa</taxon>
        <taxon>Ecdysozoa</taxon>
        <taxon>Arthropoda</taxon>
        <taxon>Hexapoda</taxon>
        <taxon>Collembola</taxon>
        <taxon>Symphypleona</taxon>
        <taxon>Sminthuridae</taxon>
        <taxon>Allacma</taxon>
    </lineage>
</organism>